<sequence>MTPCSDKKGEDFKCGQNLDTIGDSLDLNIDPRLGNICMDLNEVSGDDGDLQYTDINEKTDTPPPCLVRPSSNSINTARQISGFNDELKLITSTSHDDNRRNSAATVIQKFWRLHRRRYLAAEAVMYRLLDNQKRRLSKQNMNNSRPIHSVLQSRQNELKQKRKKQHQNAIKENRSTKSSQSQEALADKAEVNDVSESILVSGNQKDRTNEDKSNILNKPIFTTNANQCKTYSPDIHITTTTEQNVHNEIKQFCRENNSLCETEFCGLRKDGNNRALGQQKNVSGEKNMSAVDNILQELKQLESVEFLNYCSMNDQCIDVSKQVSLQKCPIPTTWSEMGGLIQLLTISYFDVCVCTGWSENFSLNKKRDAALAFPILPFMSASDPPRSSMLLPRYVNVSTSSRDSQPSEVELVFSVLYLRILLFPLCTVRPTDAEAAATLVVSICICSCA</sequence>
<keyword evidence="3" id="KW-1185">Reference proteome</keyword>
<accession>A0A3P7XKU1</accession>
<organism evidence="2 3">
    <name type="scientific">Schistosoma mattheei</name>
    <dbReference type="NCBI Taxonomy" id="31246"/>
    <lineage>
        <taxon>Eukaryota</taxon>
        <taxon>Metazoa</taxon>
        <taxon>Spiralia</taxon>
        <taxon>Lophotrochozoa</taxon>
        <taxon>Platyhelminthes</taxon>
        <taxon>Trematoda</taxon>
        <taxon>Digenea</taxon>
        <taxon>Strigeidida</taxon>
        <taxon>Schistosomatoidea</taxon>
        <taxon>Schistosomatidae</taxon>
        <taxon>Schistosoma</taxon>
    </lineage>
</organism>
<feature type="region of interest" description="Disordered" evidence="1">
    <location>
        <begin position="156"/>
        <end position="189"/>
    </location>
</feature>
<dbReference type="AlphaFoldDB" id="A0A3P7XKU1"/>
<evidence type="ECO:0000313" key="3">
    <source>
        <dbReference type="Proteomes" id="UP000269396"/>
    </source>
</evidence>
<evidence type="ECO:0000313" key="2">
    <source>
        <dbReference type="EMBL" id="VDO75021.1"/>
    </source>
</evidence>
<dbReference type="EMBL" id="UZAL01001075">
    <property type="protein sequence ID" value="VDO75021.1"/>
    <property type="molecule type" value="Genomic_DNA"/>
</dbReference>
<proteinExistence type="predicted"/>
<dbReference type="Proteomes" id="UP000269396">
    <property type="component" value="Unassembled WGS sequence"/>
</dbReference>
<evidence type="ECO:0000256" key="1">
    <source>
        <dbReference type="SAM" id="MobiDB-lite"/>
    </source>
</evidence>
<protein>
    <submittedName>
        <fullName evidence="2">Uncharacterized protein</fullName>
    </submittedName>
</protein>
<reference evidence="2 3" key="1">
    <citation type="submission" date="2018-11" db="EMBL/GenBank/DDBJ databases">
        <authorList>
            <consortium name="Pathogen Informatics"/>
        </authorList>
    </citation>
    <scope>NUCLEOTIDE SEQUENCE [LARGE SCALE GENOMIC DNA]</scope>
    <source>
        <strain>Denwood</strain>
        <strain evidence="3">Zambia</strain>
    </source>
</reference>
<gene>
    <name evidence="2" type="ORF">SMTD_LOCUS1050</name>
</gene>
<name>A0A3P7XKU1_9TREM</name>